<dbReference type="PANTHER" id="PTHR48459">
    <property type="entry name" value="CUE DOMAIN-CONTAINING PROTEIN"/>
    <property type="match status" value="1"/>
</dbReference>
<dbReference type="Proteomes" id="UP000631114">
    <property type="component" value="Unassembled WGS sequence"/>
</dbReference>
<dbReference type="CDD" id="cd14279">
    <property type="entry name" value="CUE"/>
    <property type="match status" value="1"/>
</dbReference>
<evidence type="ECO:0000313" key="5">
    <source>
        <dbReference type="Proteomes" id="UP000631114"/>
    </source>
</evidence>
<evidence type="ECO:0000259" key="3">
    <source>
        <dbReference type="PROSITE" id="PS51140"/>
    </source>
</evidence>
<name>A0A835HTV7_9MAGN</name>
<dbReference type="InterPro" id="IPR003892">
    <property type="entry name" value="CUE"/>
</dbReference>
<dbReference type="AlphaFoldDB" id="A0A835HTV7"/>
<dbReference type="PROSITE" id="PS51140">
    <property type="entry name" value="CUE"/>
    <property type="match status" value="1"/>
</dbReference>
<accession>A0A835HTV7</accession>
<dbReference type="OrthoDB" id="620544at2759"/>
<feature type="domain" description="CUE" evidence="3">
    <location>
        <begin position="2"/>
        <end position="45"/>
    </location>
</feature>
<keyword evidence="5" id="KW-1185">Reference proteome</keyword>
<reference evidence="4 5" key="1">
    <citation type="submission" date="2020-10" db="EMBL/GenBank/DDBJ databases">
        <title>The Coptis chinensis genome and diversification of protoberbering-type alkaloids.</title>
        <authorList>
            <person name="Wang B."/>
            <person name="Shu S."/>
            <person name="Song C."/>
            <person name="Liu Y."/>
        </authorList>
    </citation>
    <scope>NUCLEOTIDE SEQUENCE [LARGE SCALE GENOMIC DNA]</scope>
    <source>
        <strain evidence="4">HL-2020</strain>
        <tissue evidence="4">Leaf</tissue>
    </source>
</reference>
<proteinExistence type="predicted"/>
<evidence type="ECO:0000313" key="4">
    <source>
        <dbReference type="EMBL" id="KAF9604686.1"/>
    </source>
</evidence>
<feature type="coiled-coil region" evidence="1">
    <location>
        <begin position="374"/>
        <end position="401"/>
    </location>
</feature>
<organism evidence="4 5">
    <name type="scientific">Coptis chinensis</name>
    <dbReference type="NCBI Taxonomy" id="261450"/>
    <lineage>
        <taxon>Eukaryota</taxon>
        <taxon>Viridiplantae</taxon>
        <taxon>Streptophyta</taxon>
        <taxon>Embryophyta</taxon>
        <taxon>Tracheophyta</taxon>
        <taxon>Spermatophyta</taxon>
        <taxon>Magnoliopsida</taxon>
        <taxon>Ranunculales</taxon>
        <taxon>Ranunculaceae</taxon>
        <taxon>Coptidoideae</taxon>
        <taxon>Coptis</taxon>
    </lineage>
</organism>
<evidence type="ECO:0000256" key="2">
    <source>
        <dbReference type="SAM" id="MobiDB-lite"/>
    </source>
</evidence>
<protein>
    <recommendedName>
        <fullName evidence="3">CUE domain-containing protein</fullName>
    </recommendedName>
</protein>
<comment type="caution">
    <text evidence="4">The sequence shown here is derived from an EMBL/GenBank/DDBJ whole genome shotgun (WGS) entry which is preliminary data.</text>
</comment>
<sequence>MSSTSVFKALQELFPQVDSRILKAVSIEHNKDTAAAVEFILCEVLPSIGNPTKAQGSHIVTSGEQSQLLENQEAVLEGKSLSQSRFVASKHCDESNLTSKVTDDSLTCLVEETPNHIDAQLESVSDLVEETLNHIDVQEESVAEANLSTFVGSKLGNGPRSKVSQPSSDHFTWKLKELASLAYLNPHEGYNPFQECVDGHKKNVSLGEGQVLQAASTSMIHDDNVFSETNDVSQATILDLNEPVAYNSTFCGGSDSFHAKSCSNAKSNGIENAPPTFQLDSSCVFEESQKLVEDVSGLQVSSLSQSKELDARGSLETVSDQMVYDTKLADFEDESFSTTVGTQSGQICKMDLLEDAISEAKHNKKTLFSSMESVINMMREVEHLEEAAEQAKEEAVKGGEDILSKVEDIKRMLLHAKEANDMHAGEVYGEKAILATEARELQSRLLNLSDERDRSLTILDEMLQVLEARLLAAKEIRKEAEQNKHEKEDSARKALMDQELIMEKVVKESKRLQSEAEENSKVMTGIEMLREFLMDRGQIVDILQGEIAVICQDVKMLKENFDDQVPFSKSLSSSQTSCILASSGSSGKSLASNLVPEQLESSENSPKTPSVPVDDVSPNSASEVCEGWDMFEDEEEIYASQH</sequence>
<dbReference type="EMBL" id="JADFTS010000005">
    <property type="protein sequence ID" value="KAF9604686.1"/>
    <property type="molecule type" value="Genomic_DNA"/>
</dbReference>
<gene>
    <name evidence="4" type="ORF">IFM89_009122</name>
</gene>
<dbReference type="PANTHER" id="PTHR48459:SF1">
    <property type="entry name" value="CUE DOMAIN-CONTAINING PROTEIN"/>
    <property type="match status" value="1"/>
</dbReference>
<evidence type="ECO:0000256" key="1">
    <source>
        <dbReference type="SAM" id="Coils"/>
    </source>
</evidence>
<dbReference type="GO" id="GO:0043130">
    <property type="term" value="F:ubiquitin binding"/>
    <property type="evidence" value="ECO:0007669"/>
    <property type="project" value="InterPro"/>
</dbReference>
<feature type="region of interest" description="Disordered" evidence="2">
    <location>
        <begin position="595"/>
        <end position="625"/>
    </location>
</feature>
<keyword evidence="1" id="KW-0175">Coiled coil</keyword>
<feature type="compositionally biased region" description="Polar residues" evidence="2">
    <location>
        <begin position="599"/>
        <end position="608"/>
    </location>
</feature>
<feature type="coiled-coil region" evidence="1">
    <location>
        <begin position="431"/>
        <end position="497"/>
    </location>
</feature>